<evidence type="ECO:0000259" key="4">
    <source>
        <dbReference type="Pfam" id="PF00889"/>
    </source>
</evidence>
<dbReference type="SUPFAM" id="SSF46934">
    <property type="entry name" value="UBA-like"/>
    <property type="match status" value="1"/>
</dbReference>
<dbReference type="Pfam" id="PF00889">
    <property type="entry name" value="EF_TS"/>
    <property type="match status" value="1"/>
</dbReference>
<proteinExistence type="inferred from homology"/>
<reference evidence="5" key="1">
    <citation type="submission" date="2018-05" db="EMBL/GenBank/DDBJ databases">
        <authorList>
            <person name="Lanie J.A."/>
            <person name="Ng W.-L."/>
            <person name="Kazmierczak K.M."/>
            <person name="Andrzejewski T.M."/>
            <person name="Davidsen T.M."/>
            <person name="Wayne K.J."/>
            <person name="Tettelin H."/>
            <person name="Glass J.I."/>
            <person name="Rusch D."/>
            <person name="Podicherti R."/>
            <person name="Tsui H.-C.T."/>
            <person name="Winkler M.E."/>
        </authorList>
    </citation>
    <scope>NUCLEOTIDE SEQUENCE</scope>
</reference>
<dbReference type="PANTHER" id="PTHR11741:SF0">
    <property type="entry name" value="ELONGATION FACTOR TS, MITOCHONDRIAL"/>
    <property type="match status" value="1"/>
</dbReference>
<dbReference type="PANTHER" id="PTHR11741">
    <property type="entry name" value="ELONGATION FACTOR TS"/>
    <property type="match status" value="1"/>
</dbReference>
<dbReference type="Gene3D" id="1.10.8.10">
    <property type="entry name" value="DNA helicase RuvA subunit, C-terminal domain"/>
    <property type="match status" value="1"/>
</dbReference>
<gene>
    <name evidence="5" type="ORF">METZ01_LOCUS90061</name>
</gene>
<evidence type="ECO:0000256" key="1">
    <source>
        <dbReference type="ARBA" id="ARBA00005532"/>
    </source>
</evidence>
<evidence type="ECO:0000256" key="3">
    <source>
        <dbReference type="ARBA" id="ARBA00022917"/>
    </source>
</evidence>
<feature type="domain" description="Translation elongation factor EFTs/EF1B dimerisation" evidence="4">
    <location>
        <begin position="71"/>
        <end position="162"/>
    </location>
</feature>
<dbReference type="PROSITE" id="PS01127">
    <property type="entry name" value="EF_TS_2"/>
    <property type="match status" value="1"/>
</dbReference>
<organism evidence="5">
    <name type="scientific">marine metagenome</name>
    <dbReference type="NCBI Taxonomy" id="408172"/>
    <lineage>
        <taxon>unclassified sequences</taxon>
        <taxon>metagenomes</taxon>
        <taxon>ecological metagenomes</taxon>
    </lineage>
</organism>
<dbReference type="AlphaFoldDB" id="A0A381VC16"/>
<dbReference type="SUPFAM" id="SSF54713">
    <property type="entry name" value="Elongation factor Ts (EF-Ts), dimerisation domain"/>
    <property type="match status" value="1"/>
</dbReference>
<dbReference type="InterPro" id="IPR001816">
    <property type="entry name" value="Transl_elong_EFTs/EF1B"/>
</dbReference>
<dbReference type="InterPro" id="IPR036402">
    <property type="entry name" value="EF-Ts_dimer_sf"/>
</dbReference>
<sequence>VASVDQIRALRSQTGAGVMECKVALESTQGDMDKAVLVLREKGFSQAAKRSGRETNEGAVQAYIHTGSRVGAIVELGCETDFVARTEEFQALAHDIAMQVAAMAPAYLDESEKKADDDRPAAQVCLLNQPFIKGGSSVAEVVQEMAAKVGENVRVVRFSRLALGE</sequence>
<dbReference type="GO" id="GO:0003746">
    <property type="term" value="F:translation elongation factor activity"/>
    <property type="evidence" value="ECO:0007669"/>
    <property type="project" value="UniProtKB-KW"/>
</dbReference>
<accession>A0A381VC16</accession>
<keyword evidence="3" id="KW-0648">Protein biosynthesis</keyword>
<comment type="similarity">
    <text evidence="1">Belongs to the EF-Ts family.</text>
</comment>
<dbReference type="EMBL" id="UINC01008260">
    <property type="protein sequence ID" value="SVA37207.1"/>
    <property type="molecule type" value="Genomic_DNA"/>
</dbReference>
<evidence type="ECO:0000256" key="2">
    <source>
        <dbReference type="ARBA" id="ARBA00022768"/>
    </source>
</evidence>
<dbReference type="InterPro" id="IPR009060">
    <property type="entry name" value="UBA-like_sf"/>
</dbReference>
<dbReference type="FunFam" id="1.10.8.10:FF:000001">
    <property type="entry name" value="Elongation factor Ts"/>
    <property type="match status" value="1"/>
</dbReference>
<name>A0A381VC16_9ZZZZ</name>
<dbReference type="Gene3D" id="3.30.479.20">
    <property type="entry name" value="Elongation factor Ts, dimerisation domain"/>
    <property type="match status" value="1"/>
</dbReference>
<keyword evidence="2" id="KW-0251">Elongation factor</keyword>
<dbReference type="InterPro" id="IPR014039">
    <property type="entry name" value="Transl_elong_EFTs/EF1B_dimer"/>
</dbReference>
<evidence type="ECO:0000313" key="5">
    <source>
        <dbReference type="EMBL" id="SVA37207.1"/>
    </source>
</evidence>
<feature type="non-terminal residue" evidence="5">
    <location>
        <position position="1"/>
    </location>
</feature>
<dbReference type="HAMAP" id="MF_00050">
    <property type="entry name" value="EF_Ts"/>
    <property type="match status" value="1"/>
</dbReference>
<dbReference type="CDD" id="cd14275">
    <property type="entry name" value="UBA_EF-Ts"/>
    <property type="match status" value="1"/>
</dbReference>
<protein>
    <recommendedName>
        <fullName evidence="4">Translation elongation factor EFTs/EF1B dimerisation domain-containing protein</fullName>
    </recommendedName>
</protein>
<dbReference type="InterPro" id="IPR018101">
    <property type="entry name" value="Transl_elong_Ts_CS"/>
</dbReference>